<dbReference type="InterPro" id="IPR051159">
    <property type="entry name" value="Hexapeptide_acetyltransf"/>
</dbReference>
<dbReference type="SUPFAM" id="SSF51161">
    <property type="entry name" value="Trimeric LpxA-like enzymes"/>
    <property type="match status" value="1"/>
</dbReference>
<reference evidence="2" key="1">
    <citation type="journal article" date="2019" name="Int. J. Syst. Evol. Microbiol.">
        <title>The Global Catalogue of Microorganisms (GCM) 10K type strain sequencing project: providing services to taxonomists for standard genome sequencing and annotation.</title>
        <authorList>
            <consortium name="The Broad Institute Genomics Platform"/>
            <consortium name="The Broad Institute Genome Sequencing Center for Infectious Disease"/>
            <person name="Wu L."/>
            <person name="Ma J."/>
        </authorList>
    </citation>
    <scope>NUCLEOTIDE SEQUENCE [LARGE SCALE GENOMIC DNA]</scope>
    <source>
        <strain evidence="2">JCM 17225</strain>
    </source>
</reference>
<dbReference type="Gene3D" id="2.160.10.10">
    <property type="entry name" value="Hexapeptide repeat proteins"/>
    <property type="match status" value="1"/>
</dbReference>
<dbReference type="CDD" id="cd04647">
    <property type="entry name" value="LbH_MAT_like"/>
    <property type="match status" value="1"/>
</dbReference>
<dbReference type="InterPro" id="IPR001451">
    <property type="entry name" value="Hexapep"/>
</dbReference>
<name>A0ABP7TQ52_9BACT</name>
<accession>A0ABP7TQ52</accession>
<evidence type="ECO:0000313" key="1">
    <source>
        <dbReference type="EMBL" id="GAA4029457.1"/>
    </source>
</evidence>
<proteinExistence type="predicted"/>
<sequence length="224" mass="24541">MPGPIQWLSKKLHSVKGVYRTCRANHTSAFPAMVSYSWRKWQGVNVLSHPKTRIKGLRNISTDGGVLNLLLSCGAIDGTEPTSLDVQGKMQINGDVAIGRGCRVDIGPDATVDIGDGTYINPRSQFVIKHGLRIGQHCAISWECQFLDEDFHTLSYKGQRPSGPPEIVVGDRVWIGNRVSVYKGVVIPNGCVVASNSVVKHAFTEENVLLAGNPAQIVRRNVKW</sequence>
<evidence type="ECO:0000313" key="2">
    <source>
        <dbReference type="Proteomes" id="UP001501469"/>
    </source>
</evidence>
<dbReference type="InterPro" id="IPR011004">
    <property type="entry name" value="Trimer_LpxA-like_sf"/>
</dbReference>
<evidence type="ECO:0008006" key="3">
    <source>
        <dbReference type="Google" id="ProtNLM"/>
    </source>
</evidence>
<dbReference type="Proteomes" id="UP001501469">
    <property type="component" value="Unassembled WGS sequence"/>
</dbReference>
<dbReference type="PANTHER" id="PTHR23416">
    <property type="entry name" value="SIALIC ACID SYNTHASE-RELATED"/>
    <property type="match status" value="1"/>
</dbReference>
<keyword evidence="2" id="KW-1185">Reference proteome</keyword>
<gene>
    <name evidence="1" type="ORF">GCM10022409_12090</name>
</gene>
<comment type="caution">
    <text evidence="1">The sequence shown here is derived from an EMBL/GenBank/DDBJ whole genome shotgun (WGS) entry which is preliminary data.</text>
</comment>
<dbReference type="Pfam" id="PF00132">
    <property type="entry name" value="Hexapep"/>
    <property type="match status" value="1"/>
</dbReference>
<dbReference type="PANTHER" id="PTHR23416:SF78">
    <property type="entry name" value="LIPOPOLYSACCHARIDE BIOSYNTHESIS O-ACETYL TRANSFERASE WBBJ-RELATED"/>
    <property type="match status" value="1"/>
</dbReference>
<dbReference type="EMBL" id="BAABDK010000010">
    <property type="protein sequence ID" value="GAA4029457.1"/>
    <property type="molecule type" value="Genomic_DNA"/>
</dbReference>
<organism evidence="1 2">
    <name type="scientific">Hymenobacter glaciei</name>
    <dbReference type="NCBI Taxonomy" id="877209"/>
    <lineage>
        <taxon>Bacteria</taxon>
        <taxon>Pseudomonadati</taxon>
        <taxon>Bacteroidota</taxon>
        <taxon>Cytophagia</taxon>
        <taxon>Cytophagales</taxon>
        <taxon>Hymenobacteraceae</taxon>
        <taxon>Hymenobacter</taxon>
    </lineage>
</organism>
<protein>
    <recommendedName>
        <fullName evidence="3">Transferase</fullName>
    </recommendedName>
</protein>